<dbReference type="PANTHER" id="PTHR23513">
    <property type="entry name" value="INTEGRAL MEMBRANE EFFLUX PROTEIN-RELATED"/>
    <property type="match status" value="1"/>
</dbReference>
<evidence type="ECO:0000256" key="4">
    <source>
        <dbReference type="ARBA" id="ARBA00022989"/>
    </source>
</evidence>
<comment type="caution">
    <text evidence="8">The sequence shown here is derived from an EMBL/GenBank/DDBJ whole genome shotgun (WGS) entry which is preliminary data.</text>
</comment>
<dbReference type="AlphaFoldDB" id="A0A4R7ZJP1"/>
<reference evidence="8 9" key="1">
    <citation type="submission" date="2019-03" db="EMBL/GenBank/DDBJ databases">
        <title>Genomic Encyclopedia of Type Strains, Phase III (KMG-III): the genomes of soil and plant-associated and newly described type strains.</title>
        <authorList>
            <person name="Whitman W."/>
        </authorList>
    </citation>
    <scope>NUCLEOTIDE SEQUENCE [LARGE SCALE GENOMIC DNA]</scope>
    <source>
        <strain evidence="8 9">VKM Ac-2570</strain>
    </source>
</reference>
<keyword evidence="3 6" id="KW-0812">Transmembrane</keyword>
<dbReference type="PROSITE" id="PS50850">
    <property type="entry name" value="MFS"/>
    <property type="match status" value="1"/>
</dbReference>
<feature type="transmembrane region" description="Helical" evidence="6">
    <location>
        <begin position="103"/>
        <end position="121"/>
    </location>
</feature>
<evidence type="ECO:0000313" key="9">
    <source>
        <dbReference type="Proteomes" id="UP000295447"/>
    </source>
</evidence>
<feature type="transmembrane region" description="Helical" evidence="6">
    <location>
        <begin position="21"/>
        <end position="41"/>
    </location>
</feature>
<dbReference type="SUPFAM" id="SSF103473">
    <property type="entry name" value="MFS general substrate transporter"/>
    <property type="match status" value="1"/>
</dbReference>
<organism evidence="8 9">
    <name type="scientific">Kribbella kalugense</name>
    <dbReference type="NCBI Taxonomy" id="2512221"/>
    <lineage>
        <taxon>Bacteria</taxon>
        <taxon>Bacillati</taxon>
        <taxon>Actinomycetota</taxon>
        <taxon>Actinomycetes</taxon>
        <taxon>Propionibacteriales</taxon>
        <taxon>Kribbellaceae</taxon>
        <taxon>Kribbella</taxon>
    </lineage>
</organism>
<evidence type="ECO:0000256" key="5">
    <source>
        <dbReference type="ARBA" id="ARBA00023136"/>
    </source>
</evidence>
<sequence>MSARGLLHNGDYLKLLTGQTISSIGSAMSSFVFVLLGLAITGSPVQAGLIGTAGALGQTLMSLPGGALADRWNRRRIMIGYSLFGTLLYGSVAVAGWLDVLTLPHLIAVSLLSGAGYVLFVPAEAGALRQIVDPDDISTALAASHGRQNLAALIGAPLGGLLYSIGRVIPVAIDTISYLVMTIMLTTIRHPLPAAKPDGDKHEPMLKAIRSGLTWMFRQPALRTIAVVATILNFAANGTFIVLILSMQQRGVPTPVIGLLETGLGVGGLLGAIAAPKLLSKFSTGKITIASGWITTITFGATAFTTHAAVLIVLPALAIFLLPALNSGLFGYQMLITPDNLQGRAQSAVMFLASSTNPLAPFLGGLLLEGFGSRSALMVFGGLLVIAAVLLTLSRPIRSIPLLSEVSATTAT</sequence>
<keyword evidence="2" id="KW-1003">Cell membrane</keyword>
<gene>
    <name evidence="8" type="ORF">EV650_4217</name>
</gene>
<dbReference type="EMBL" id="SODF01000002">
    <property type="protein sequence ID" value="TDW17642.1"/>
    <property type="molecule type" value="Genomic_DNA"/>
</dbReference>
<dbReference type="InterPro" id="IPR036259">
    <property type="entry name" value="MFS_trans_sf"/>
</dbReference>
<dbReference type="GO" id="GO:0005886">
    <property type="term" value="C:plasma membrane"/>
    <property type="evidence" value="ECO:0007669"/>
    <property type="project" value="UniProtKB-SubCell"/>
</dbReference>
<evidence type="ECO:0000313" key="8">
    <source>
        <dbReference type="EMBL" id="TDW17642.1"/>
    </source>
</evidence>
<dbReference type="CDD" id="cd06173">
    <property type="entry name" value="MFS_MefA_like"/>
    <property type="match status" value="1"/>
</dbReference>
<evidence type="ECO:0000256" key="1">
    <source>
        <dbReference type="ARBA" id="ARBA00004651"/>
    </source>
</evidence>
<dbReference type="GO" id="GO:0022857">
    <property type="term" value="F:transmembrane transporter activity"/>
    <property type="evidence" value="ECO:0007669"/>
    <property type="project" value="InterPro"/>
</dbReference>
<proteinExistence type="predicted"/>
<accession>A0A4R7ZJP1</accession>
<feature type="transmembrane region" description="Helical" evidence="6">
    <location>
        <begin position="78"/>
        <end position="97"/>
    </location>
</feature>
<comment type="subcellular location">
    <subcellularLocation>
        <location evidence="1">Cell membrane</location>
        <topology evidence="1">Multi-pass membrane protein</topology>
    </subcellularLocation>
</comment>
<name>A0A4R7ZJP1_9ACTN</name>
<evidence type="ECO:0000256" key="3">
    <source>
        <dbReference type="ARBA" id="ARBA00022692"/>
    </source>
</evidence>
<dbReference type="RefSeq" id="WP_134120727.1">
    <property type="nucleotide sequence ID" value="NZ_SODF01000002.1"/>
</dbReference>
<dbReference type="InterPro" id="IPR011701">
    <property type="entry name" value="MFS"/>
</dbReference>
<dbReference type="Gene3D" id="1.20.1250.20">
    <property type="entry name" value="MFS general substrate transporter like domains"/>
    <property type="match status" value="1"/>
</dbReference>
<feature type="transmembrane region" description="Helical" evidence="6">
    <location>
        <begin position="287"/>
        <end position="306"/>
    </location>
</feature>
<evidence type="ECO:0000256" key="6">
    <source>
        <dbReference type="SAM" id="Phobius"/>
    </source>
</evidence>
<dbReference type="Proteomes" id="UP000295447">
    <property type="component" value="Unassembled WGS sequence"/>
</dbReference>
<keyword evidence="5 6" id="KW-0472">Membrane</keyword>
<keyword evidence="4 6" id="KW-1133">Transmembrane helix</keyword>
<feature type="domain" description="Major facilitator superfamily (MFS) profile" evidence="7">
    <location>
        <begin position="11"/>
        <end position="399"/>
    </location>
</feature>
<dbReference type="Pfam" id="PF07690">
    <property type="entry name" value="MFS_1"/>
    <property type="match status" value="1"/>
</dbReference>
<feature type="transmembrane region" description="Helical" evidence="6">
    <location>
        <begin position="47"/>
        <end position="66"/>
    </location>
</feature>
<evidence type="ECO:0000256" key="2">
    <source>
        <dbReference type="ARBA" id="ARBA00022475"/>
    </source>
</evidence>
<dbReference type="InterPro" id="IPR020846">
    <property type="entry name" value="MFS_dom"/>
</dbReference>
<feature type="transmembrane region" description="Helical" evidence="6">
    <location>
        <begin position="312"/>
        <end position="336"/>
    </location>
</feature>
<protein>
    <submittedName>
        <fullName evidence="8">Putative MFS family arabinose efflux permease</fullName>
    </submittedName>
</protein>
<keyword evidence="9" id="KW-1185">Reference proteome</keyword>
<dbReference type="PANTHER" id="PTHR23513:SF6">
    <property type="entry name" value="MAJOR FACILITATOR SUPERFAMILY ASSOCIATED DOMAIN-CONTAINING PROTEIN"/>
    <property type="match status" value="1"/>
</dbReference>
<feature type="transmembrane region" description="Helical" evidence="6">
    <location>
        <begin position="225"/>
        <end position="245"/>
    </location>
</feature>
<evidence type="ECO:0000259" key="7">
    <source>
        <dbReference type="PROSITE" id="PS50850"/>
    </source>
</evidence>
<feature type="transmembrane region" description="Helical" evidence="6">
    <location>
        <begin position="257"/>
        <end position="275"/>
    </location>
</feature>
<dbReference type="OrthoDB" id="9815525at2"/>
<feature type="transmembrane region" description="Helical" evidence="6">
    <location>
        <begin position="374"/>
        <end position="393"/>
    </location>
</feature>